<dbReference type="EMBL" id="CP134500">
    <property type="protein sequence ID" value="WNF25869.1"/>
    <property type="molecule type" value="Genomic_DNA"/>
</dbReference>
<dbReference type="GO" id="GO:0004601">
    <property type="term" value="F:peroxidase activity"/>
    <property type="evidence" value="ECO:0007669"/>
    <property type="project" value="UniProtKB-KW"/>
</dbReference>
<dbReference type="EC" id="1.11.1.-" evidence="1"/>
<evidence type="ECO:0000313" key="1">
    <source>
        <dbReference type="EMBL" id="WNF25869.1"/>
    </source>
</evidence>
<keyword evidence="1" id="KW-0575">Peroxidase</keyword>
<dbReference type="PANTHER" id="PTHR35368">
    <property type="entry name" value="HYDROPEROXIDE REDUCTASE"/>
    <property type="match status" value="1"/>
</dbReference>
<dbReference type="Gene3D" id="3.30.300.20">
    <property type="match status" value="1"/>
</dbReference>
<dbReference type="SUPFAM" id="SSF82784">
    <property type="entry name" value="OsmC-like"/>
    <property type="match status" value="1"/>
</dbReference>
<dbReference type="PANTHER" id="PTHR35368:SF1">
    <property type="entry name" value="HYDROPEROXIDE REDUCTASE"/>
    <property type="match status" value="1"/>
</dbReference>
<proteinExistence type="predicted"/>
<name>A0ABY9VPL8_9ACTN</name>
<reference evidence="1 2" key="1">
    <citation type="submission" date="2023-09" db="EMBL/GenBank/DDBJ databases">
        <title>Genome completion map analysis of the actinomycetes C11-1.</title>
        <authorList>
            <person name="Qin P."/>
            <person name="Guan P."/>
        </authorList>
    </citation>
    <scope>NUCLEOTIDE SEQUENCE [LARGE SCALE GENOMIC DNA]</scope>
    <source>
        <strain evidence="1 2">C11-1</strain>
    </source>
</reference>
<keyword evidence="2" id="KW-1185">Reference proteome</keyword>
<dbReference type="InterPro" id="IPR003718">
    <property type="entry name" value="OsmC/Ohr_fam"/>
</dbReference>
<protein>
    <submittedName>
        <fullName evidence="1">OsmC family protein</fullName>
        <ecNumber evidence="1">1.11.1.-</ecNumber>
    </submittedName>
</protein>
<accession>A0ABY9VPL8</accession>
<dbReference type="Proteomes" id="UP001303236">
    <property type="component" value="Chromosome"/>
</dbReference>
<dbReference type="InterPro" id="IPR052924">
    <property type="entry name" value="OsmC/Ohr_hydroprdx_reductase"/>
</dbReference>
<keyword evidence="1" id="KW-0560">Oxidoreductase</keyword>
<dbReference type="InterPro" id="IPR036102">
    <property type="entry name" value="OsmC/Ohrsf"/>
</dbReference>
<evidence type="ECO:0000313" key="2">
    <source>
        <dbReference type="Proteomes" id="UP001303236"/>
    </source>
</evidence>
<dbReference type="Pfam" id="PF02566">
    <property type="entry name" value="OsmC"/>
    <property type="match status" value="1"/>
</dbReference>
<gene>
    <name evidence="1" type="ORF">RI138_03115</name>
</gene>
<organism evidence="1 2">
    <name type="scientific">Streptomyces durocortorensis</name>
    <dbReference type="NCBI Taxonomy" id="2811104"/>
    <lineage>
        <taxon>Bacteria</taxon>
        <taxon>Bacillati</taxon>
        <taxon>Actinomycetota</taxon>
        <taxon>Actinomycetes</taxon>
        <taxon>Kitasatosporales</taxon>
        <taxon>Streptomycetaceae</taxon>
        <taxon>Streptomyces</taxon>
    </lineage>
</organism>
<dbReference type="InterPro" id="IPR015946">
    <property type="entry name" value="KH_dom-like_a/b"/>
</dbReference>
<sequence>METKTTTLEETLATWTRDPDRGRSKPTATARVEDGQAAIQAGPFTLRADLPAPLGGTNQAPSPTALLLSALAGCAVAFVYDTLGPQLGVRINGVEATARCAADARGLLGMDGAHPDLGELTVDITVDSPDGAEAVAEVARVWQERCPVYLALQRPTDVTVQFRAS</sequence>